<comment type="caution">
    <text evidence="2">The sequence shown here is derived from an EMBL/GenBank/DDBJ whole genome shotgun (WGS) entry which is preliminary data.</text>
</comment>
<dbReference type="EMBL" id="JAWQEG010001103">
    <property type="protein sequence ID" value="KAK3882356.1"/>
    <property type="molecule type" value="Genomic_DNA"/>
</dbReference>
<name>A0AAE1FZ03_PETCI</name>
<reference evidence="2" key="1">
    <citation type="submission" date="2023-10" db="EMBL/GenBank/DDBJ databases">
        <title>Genome assemblies of two species of porcelain crab, Petrolisthes cinctipes and Petrolisthes manimaculis (Anomura: Porcellanidae).</title>
        <authorList>
            <person name="Angst P."/>
        </authorList>
    </citation>
    <scope>NUCLEOTIDE SEQUENCE</scope>
    <source>
        <strain evidence="2">PB745_01</strain>
        <tissue evidence="2">Gill</tissue>
    </source>
</reference>
<gene>
    <name evidence="2" type="ORF">Pcinc_013263</name>
</gene>
<dbReference type="Proteomes" id="UP001286313">
    <property type="component" value="Unassembled WGS sequence"/>
</dbReference>
<proteinExistence type="predicted"/>
<feature type="region of interest" description="Disordered" evidence="1">
    <location>
        <begin position="1"/>
        <end position="51"/>
    </location>
</feature>
<protein>
    <submittedName>
        <fullName evidence="2">Uncharacterized protein</fullName>
    </submittedName>
</protein>
<evidence type="ECO:0000313" key="2">
    <source>
        <dbReference type="EMBL" id="KAK3882356.1"/>
    </source>
</evidence>
<keyword evidence="3" id="KW-1185">Reference proteome</keyword>
<evidence type="ECO:0000256" key="1">
    <source>
        <dbReference type="SAM" id="MobiDB-lite"/>
    </source>
</evidence>
<organism evidence="2 3">
    <name type="scientific">Petrolisthes cinctipes</name>
    <name type="common">Flat porcelain crab</name>
    <dbReference type="NCBI Taxonomy" id="88211"/>
    <lineage>
        <taxon>Eukaryota</taxon>
        <taxon>Metazoa</taxon>
        <taxon>Ecdysozoa</taxon>
        <taxon>Arthropoda</taxon>
        <taxon>Crustacea</taxon>
        <taxon>Multicrustacea</taxon>
        <taxon>Malacostraca</taxon>
        <taxon>Eumalacostraca</taxon>
        <taxon>Eucarida</taxon>
        <taxon>Decapoda</taxon>
        <taxon>Pleocyemata</taxon>
        <taxon>Anomura</taxon>
        <taxon>Galatheoidea</taxon>
        <taxon>Porcellanidae</taxon>
        <taxon>Petrolisthes</taxon>
    </lineage>
</organism>
<evidence type="ECO:0000313" key="3">
    <source>
        <dbReference type="Proteomes" id="UP001286313"/>
    </source>
</evidence>
<feature type="compositionally biased region" description="Low complexity" evidence="1">
    <location>
        <begin position="21"/>
        <end position="51"/>
    </location>
</feature>
<dbReference type="AlphaFoldDB" id="A0AAE1FZ03"/>
<accession>A0AAE1FZ03</accession>
<sequence length="125" mass="13753">MMNNRDNVADSRRTRNSVLKTMTTNTSTSTTPTTKTRSTNTITTQARNTAARAAVRKATTHTTSTTTTKCPVHKDASVALKKGSTTTTASPKRAAWDLRGRLLDTEAEITSFKTERDRFDTQLNT</sequence>